<gene>
    <name evidence="1" type="ORF">A8145_21780</name>
</gene>
<proteinExistence type="predicted"/>
<comment type="caution">
    <text evidence="1">The sequence shown here is derived from an EMBL/GenBank/DDBJ whole genome shotgun (WGS) entry which is preliminary data.</text>
</comment>
<organism evidence="1 2">
    <name type="scientific">Rhizobium loti</name>
    <name type="common">Mesorhizobium loti</name>
    <dbReference type="NCBI Taxonomy" id="381"/>
    <lineage>
        <taxon>Bacteria</taxon>
        <taxon>Pseudomonadati</taxon>
        <taxon>Pseudomonadota</taxon>
        <taxon>Alphaproteobacteria</taxon>
        <taxon>Hyphomicrobiales</taxon>
        <taxon>Phyllobacteriaceae</taxon>
        <taxon>Mesorhizobium</taxon>
    </lineage>
</organism>
<evidence type="ECO:0000313" key="1">
    <source>
        <dbReference type="EMBL" id="OBQ62277.1"/>
    </source>
</evidence>
<reference evidence="1 2" key="1">
    <citation type="submission" date="2016-05" db="EMBL/GenBank/DDBJ databases">
        <authorList>
            <person name="Ramsay J.P."/>
        </authorList>
    </citation>
    <scope>NUCLEOTIDE SEQUENCE [LARGE SCALE GENOMIC DNA]</scope>
    <source>
        <strain evidence="1 2">NZP2042</strain>
    </source>
</reference>
<sequence length="70" mass="7220">MPAAEVPPVNGSAGLSGGIRGGEVLLARYLDRVYPQARQGVESQGAALQPGWAISGVDFIHAAMPDETDT</sequence>
<protein>
    <submittedName>
        <fullName evidence="1">Uncharacterized protein</fullName>
    </submittedName>
</protein>
<name>A0A6M7U4U1_RHILI</name>
<evidence type="ECO:0000313" key="2">
    <source>
        <dbReference type="Proteomes" id="UP000093737"/>
    </source>
</evidence>
<dbReference type="AlphaFoldDB" id="A0A6M7U4U1"/>
<accession>A0A6M7U4U1</accession>
<dbReference type="EMBL" id="LYTK01000020">
    <property type="protein sequence ID" value="OBQ62277.1"/>
    <property type="molecule type" value="Genomic_DNA"/>
</dbReference>
<dbReference type="Proteomes" id="UP000093737">
    <property type="component" value="Unassembled WGS sequence"/>
</dbReference>